<dbReference type="EMBL" id="LHUR01000012">
    <property type="protein sequence ID" value="KOA20790.1"/>
    <property type="molecule type" value="Genomic_DNA"/>
</dbReference>
<evidence type="ECO:0008006" key="3">
    <source>
        <dbReference type="Google" id="ProtNLM"/>
    </source>
</evidence>
<name>A0A0L6ZCU4_9CLOT</name>
<dbReference type="Proteomes" id="UP000037043">
    <property type="component" value="Unassembled WGS sequence"/>
</dbReference>
<evidence type="ECO:0000313" key="2">
    <source>
        <dbReference type="Proteomes" id="UP000037043"/>
    </source>
</evidence>
<sequence length="136" mass="15750">MLHVFCDAKGSGKTKALIQSANEKVDFSKGNVVYIDDDNGPLLHLDRRIRFISTEQYNLMDYSNLYGFLCGILSRDYDINTIYIDGLFNIIDGNVHDAAHLFFNLEKISRKYDVDFYISMNLEKDNMPEFIKKYVA</sequence>
<comment type="caution">
    <text evidence="1">The sequence shown here is derived from an EMBL/GenBank/DDBJ whole genome shotgun (WGS) entry which is preliminary data.</text>
</comment>
<evidence type="ECO:0000313" key="1">
    <source>
        <dbReference type="EMBL" id="KOA20790.1"/>
    </source>
</evidence>
<proteinExistence type="predicted"/>
<dbReference type="AlphaFoldDB" id="A0A0L6ZCU4"/>
<dbReference type="STRING" id="36844.SAMN04488501_10365"/>
<organism evidence="1 2">
    <name type="scientific">Clostridium homopropionicum DSM 5847</name>
    <dbReference type="NCBI Taxonomy" id="1121318"/>
    <lineage>
        <taxon>Bacteria</taxon>
        <taxon>Bacillati</taxon>
        <taxon>Bacillota</taxon>
        <taxon>Clostridia</taxon>
        <taxon>Eubacteriales</taxon>
        <taxon>Clostridiaceae</taxon>
        <taxon>Clostridium</taxon>
    </lineage>
</organism>
<reference evidence="2" key="1">
    <citation type="submission" date="2015-08" db="EMBL/GenBank/DDBJ databases">
        <title>Genome sequence of the strict anaerobe Clostridium homopropionicum LuHBu1 (DSM 5847T).</title>
        <authorList>
            <person name="Poehlein A."/>
            <person name="Beck M."/>
            <person name="Schiel-Bengelsdorf B."/>
            <person name="Bengelsdorf F.R."/>
            <person name="Daniel R."/>
            <person name="Duerre P."/>
        </authorList>
    </citation>
    <scope>NUCLEOTIDE SEQUENCE [LARGE SCALE GENOMIC DNA]</scope>
    <source>
        <strain evidence="2">DSM 5847</strain>
    </source>
</reference>
<dbReference type="RefSeq" id="WP_052220514.1">
    <property type="nucleotide sequence ID" value="NZ_LHUR01000012.1"/>
</dbReference>
<dbReference type="PATRIC" id="fig|1121318.3.peg.937"/>
<keyword evidence="2" id="KW-1185">Reference proteome</keyword>
<accession>A0A0L6ZCU4</accession>
<protein>
    <recommendedName>
        <fullName evidence="3">Twitching motility protein PilT</fullName>
    </recommendedName>
</protein>
<gene>
    <name evidence="1" type="ORF">CLHOM_09330</name>
</gene>